<feature type="region of interest" description="Disordered" evidence="2">
    <location>
        <begin position="101"/>
        <end position="124"/>
    </location>
</feature>
<dbReference type="GO" id="GO:0004386">
    <property type="term" value="F:helicase activity"/>
    <property type="evidence" value="ECO:0007669"/>
    <property type="project" value="UniProtKB-KW"/>
</dbReference>
<keyword evidence="3" id="KW-0347">Helicase</keyword>
<proteinExistence type="predicted"/>
<protein>
    <submittedName>
        <fullName evidence="3">ATP-dependent DNA helicase</fullName>
    </submittedName>
</protein>
<keyword evidence="4" id="KW-1185">Reference proteome</keyword>
<keyword evidence="3" id="KW-0378">Hydrolase</keyword>
<feature type="non-terminal residue" evidence="3">
    <location>
        <position position="1"/>
    </location>
</feature>
<name>A0A3M7QEM2_BRAPC</name>
<evidence type="ECO:0000256" key="1">
    <source>
        <dbReference type="SAM" id="Coils"/>
    </source>
</evidence>
<feature type="coiled-coil region" evidence="1">
    <location>
        <begin position="212"/>
        <end position="244"/>
    </location>
</feature>
<dbReference type="AlphaFoldDB" id="A0A3M7QEM2"/>
<evidence type="ECO:0000256" key="2">
    <source>
        <dbReference type="SAM" id="MobiDB-lite"/>
    </source>
</evidence>
<gene>
    <name evidence="3" type="ORF">BpHYR1_028840</name>
</gene>
<comment type="caution">
    <text evidence="3">The sequence shown here is derived from an EMBL/GenBank/DDBJ whole genome shotgun (WGS) entry which is preliminary data.</text>
</comment>
<organism evidence="3 4">
    <name type="scientific">Brachionus plicatilis</name>
    <name type="common">Marine rotifer</name>
    <name type="synonym">Brachionus muelleri</name>
    <dbReference type="NCBI Taxonomy" id="10195"/>
    <lineage>
        <taxon>Eukaryota</taxon>
        <taxon>Metazoa</taxon>
        <taxon>Spiralia</taxon>
        <taxon>Gnathifera</taxon>
        <taxon>Rotifera</taxon>
        <taxon>Eurotatoria</taxon>
        <taxon>Monogononta</taxon>
        <taxon>Pseudotrocha</taxon>
        <taxon>Ploima</taxon>
        <taxon>Brachionidae</taxon>
        <taxon>Brachionus</taxon>
    </lineage>
</organism>
<sequence>WLKLLSADSTNVYKNGLLFHYTKRPQTMKTVCLAEFACFYDFVSNEKFKQLFNKNKVERFPEDEDEIDDDYNEVNFDLEKNDLTQSSQSNSSDDDVVKITQTPSQLNDQTTNQCTPQKKGKDKSDYIKLKDGDGYVVQRQKSKVLRYKRYNKLKDEQNYMRVLIMLYMPWNDEKKQVEVANLLKVFEENRHEFVVNRAKFESIVSENFDKAQEEIEKEINEFYEQLMENEVQQLDDASDNLARNYIHDGSIREMDDEEAEENFGYQAALFDEVNVLQRAANEQTD</sequence>
<evidence type="ECO:0000313" key="3">
    <source>
        <dbReference type="EMBL" id="RNA09642.1"/>
    </source>
</evidence>
<keyword evidence="3" id="KW-0547">Nucleotide-binding</keyword>
<keyword evidence="1" id="KW-0175">Coiled coil</keyword>
<reference evidence="3 4" key="1">
    <citation type="journal article" date="2018" name="Sci. Rep.">
        <title>Genomic signatures of local adaptation to the degree of environmental predictability in rotifers.</title>
        <authorList>
            <person name="Franch-Gras L."/>
            <person name="Hahn C."/>
            <person name="Garcia-Roger E.M."/>
            <person name="Carmona M.J."/>
            <person name="Serra M."/>
            <person name="Gomez A."/>
        </authorList>
    </citation>
    <scope>NUCLEOTIDE SEQUENCE [LARGE SCALE GENOMIC DNA]</scope>
    <source>
        <strain evidence="3">HYR1</strain>
    </source>
</reference>
<dbReference type="Proteomes" id="UP000276133">
    <property type="component" value="Unassembled WGS sequence"/>
</dbReference>
<dbReference type="EMBL" id="REGN01006418">
    <property type="protein sequence ID" value="RNA09642.1"/>
    <property type="molecule type" value="Genomic_DNA"/>
</dbReference>
<feature type="non-terminal residue" evidence="3">
    <location>
        <position position="285"/>
    </location>
</feature>
<keyword evidence="3" id="KW-0067">ATP-binding</keyword>
<evidence type="ECO:0000313" key="4">
    <source>
        <dbReference type="Proteomes" id="UP000276133"/>
    </source>
</evidence>
<accession>A0A3M7QEM2</accession>
<feature type="compositionally biased region" description="Polar residues" evidence="2">
    <location>
        <begin position="101"/>
        <end position="116"/>
    </location>
</feature>